<protein>
    <submittedName>
        <fullName evidence="14">M4 family metallopeptidase</fullName>
    </submittedName>
</protein>
<feature type="domain" description="FTP" evidence="12">
    <location>
        <begin position="67"/>
        <end position="111"/>
    </location>
</feature>
<dbReference type="Pfam" id="PF04151">
    <property type="entry name" value="PPC"/>
    <property type="match status" value="1"/>
</dbReference>
<feature type="domain" description="Peptidase C-terminal archaeal/bacterial" evidence="11">
    <location>
        <begin position="588"/>
        <end position="656"/>
    </location>
</feature>
<dbReference type="InterPro" id="IPR011096">
    <property type="entry name" value="FTP_domain"/>
</dbReference>
<organism evidence="14 15">
    <name type="scientific">Ferruginibacter yonginensis</name>
    <dbReference type="NCBI Taxonomy" id="1310416"/>
    <lineage>
        <taxon>Bacteria</taxon>
        <taxon>Pseudomonadati</taxon>
        <taxon>Bacteroidota</taxon>
        <taxon>Chitinophagia</taxon>
        <taxon>Chitinophagales</taxon>
        <taxon>Chitinophagaceae</taxon>
        <taxon>Ferruginibacter</taxon>
    </lineage>
</organism>
<dbReference type="CDD" id="cd09597">
    <property type="entry name" value="M4_TLP"/>
    <property type="match status" value="1"/>
</dbReference>
<keyword evidence="4 8" id="KW-0732">Signal</keyword>
<keyword evidence="5" id="KW-0378">Hydrolase</keyword>
<evidence type="ECO:0000256" key="5">
    <source>
        <dbReference type="ARBA" id="ARBA00022801"/>
    </source>
</evidence>
<keyword evidence="7" id="KW-0482">Metalloprotease</keyword>
<evidence type="ECO:0000256" key="4">
    <source>
        <dbReference type="ARBA" id="ARBA00022729"/>
    </source>
</evidence>
<dbReference type="RefSeq" id="WP_379710841.1">
    <property type="nucleotide sequence ID" value="NZ_JBHSCZ010000004.1"/>
</dbReference>
<comment type="caution">
    <text evidence="14">The sequence shown here is derived from an EMBL/GenBank/DDBJ whole genome shotgun (WGS) entry which is preliminary data.</text>
</comment>
<evidence type="ECO:0000256" key="6">
    <source>
        <dbReference type="ARBA" id="ARBA00022833"/>
    </source>
</evidence>
<evidence type="ECO:0000256" key="1">
    <source>
        <dbReference type="ARBA" id="ARBA00009388"/>
    </source>
</evidence>
<comment type="similarity">
    <text evidence="1">Belongs to the peptidase M4 family.</text>
</comment>
<sequence>MKRNLKFNFLAGSLLLSMATMAQDVQKGLPGMYPSYVDFKNAPVSFTKGAIIIADENGKTNTTSNVQLIRSDKDELGIFHYRYQQTYLNIPVENATYVAHVKNDQILSENGKWIKDFPSLLKAVPMLNQQIALAAAKGEIGAQQYKWEVPTDEAFIKQEKNDVNATYLPKGELVFYSGEEEVIPSQLRLAYKFDIYAAYPASRNIVFVDANDGSILGRREIIHTTNAPGTAVTAYSGSQAITSDYTGTTYRLREVGRGNGIQTFNMKTAGANYAAAVDFTDADNNWNNVNTNLDQYATDAHWGAEKTYDYYFSRYNRNSVDNAGLILKSYVHTSLTAQGYPDNVNAFWDGSKMSYGDGNATYKPLTALDIAGHEITHAVTQYSSNLAYSTESGAMNEGFSDIFGTAIEFYARSTRANWLIGEDIGAAFRSMSNPNQFSQPDTYQGTYWYTGTADNGGVHTNSGVLNYWFYLLSVGGSGTNDKGTAFNVTAIGIDKAGAIAYRLNSFYLISTSKFADARTFGIKAAEDLYGVGSVEAVQTANAWTAVGVGGTVTPPTCTDAYETNETRTAAKAITKNVDITAKISSTTDKDWFTFTTTAAAPKVQVTVSNLPADYDVRLYNSAGTQLGISQNGGTTAETVKYNTSTAAATYYVQVYGYNGANSTSCYTLRASTSGVNFIDDPTNNGFISIKDNKTPNTFNVYPSPVARGGNITLQFTEATNSPKQIIVTDLSGRNIYSQKITSFEGNNSINFKLPNMAPGTYFIKLDENNIKKITVL</sequence>
<feature type="chain" id="PRO_5046124042" evidence="8">
    <location>
        <begin position="23"/>
        <end position="776"/>
    </location>
</feature>
<evidence type="ECO:0000256" key="8">
    <source>
        <dbReference type="SAM" id="SignalP"/>
    </source>
</evidence>
<keyword evidence="3" id="KW-0479">Metal-binding</keyword>
<evidence type="ECO:0000259" key="11">
    <source>
        <dbReference type="Pfam" id="PF04151"/>
    </source>
</evidence>
<feature type="domain" description="Secretion system C-terminal sorting" evidence="13">
    <location>
        <begin position="700"/>
        <end position="774"/>
    </location>
</feature>
<dbReference type="NCBIfam" id="TIGR04183">
    <property type="entry name" value="Por_Secre_tail"/>
    <property type="match status" value="1"/>
</dbReference>
<dbReference type="InterPro" id="IPR023612">
    <property type="entry name" value="Peptidase_M4"/>
</dbReference>
<dbReference type="PANTHER" id="PTHR33794">
    <property type="entry name" value="BACILLOLYSIN"/>
    <property type="match status" value="1"/>
</dbReference>
<dbReference type="PANTHER" id="PTHR33794:SF1">
    <property type="entry name" value="BACILLOLYSIN"/>
    <property type="match status" value="1"/>
</dbReference>
<dbReference type="Proteomes" id="UP001595907">
    <property type="component" value="Unassembled WGS sequence"/>
</dbReference>
<dbReference type="InterPro" id="IPR001570">
    <property type="entry name" value="Peptidase_M4_C_domain"/>
</dbReference>
<accession>A0ABV8QWT3</accession>
<name>A0ABV8QWT3_9BACT</name>
<evidence type="ECO:0000259" key="12">
    <source>
        <dbReference type="Pfam" id="PF07504"/>
    </source>
</evidence>
<dbReference type="SUPFAM" id="SSF89260">
    <property type="entry name" value="Collagen-binding domain"/>
    <property type="match status" value="1"/>
</dbReference>
<keyword evidence="15" id="KW-1185">Reference proteome</keyword>
<dbReference type="Gene3D" id="3.10.170.10">
    <property type="match status" value="1"/>
</dbReference>
<feature type="domain" description="Peptidase M4" evidence="9">
    <location>
        <begin position="229"/>
        <end position="381"/>
    </location>
</feature>
<keyword evidence="6" id="KW-0862">Zinc</keyword>
<dbReference type="Gene3D" id="2.60.120.380">
    <property type="match status" value="1"/>
</dbReference>
<gene>
    <name evidence="14" type="ORF">ACFOWM_12980</name>
</gene>
<dbReference type="InterPro" id="IPR007280">
    <property type="entry name" value="Peptidase_C_arc/bac"/>
</dbReference>
<dbReference type="Pfam" id="PF01447">
    <property type="entry name" value="Peptidase_M4"/>
    <property type="match status" value="1"/>
</dbReference>
<keyword evidence="2" id="KW-0645">Protease</keyword>
<evidence type="ECO:0000256" key="3">
    <source>
        <dbReference type="ARBA" id="ARBA00022723"/>
    </source>
</evidence>
<evidence type="ECO:0000256" key="7">
    <source>
        <dbReference type="ARBA" id="ARBA00023049"/>
    </source>
</evidence>
<dbReference type="EMBL" id="JBHSCZ010000004">
    <property type="protein sequence ID" value="MFC4263803.1"/>
    <property type="molecule type" value="Genomic_DNA"/>
</dbReference>
<evidence type="ECO:0000259" key="9">
    <source>
        <dbReference type="Pfam" id="PF01447"/>
    </source>
</evidence>
<dbReference type="InterPro" id="IPR013856">
    <property type="entry name" value="Peptidase_M4_domain"/>
</dbReference>
<reference evidence="15" key="1">
    <citation type="journal article" date="2019" name="Int. J. Syst. Evol. Microbiol.">
        <title>The Global Catalogue of Microorganisms (GCM) 10K type strain sequencing project: providing services to taxonomists for standard genome sequencing and annotation.</title>
        <authorList>
            <consortium name="The Broad Institute Genomics Platform"/>
            <consortium name="The Broad Institute Genome Sequencing Center for Infectious Disease"/>
            <person name="Wu L."/>
            <person name="Ma J."/>
        </authorList>
    </citation>
    <scope>NUCLEOTIDE SEQUENCE [LARGE SCALE GENOMIC DNA]</scope>
    <source>
        <strain evidence="15">CECT 8289</strain>
    </source>
</reference>
<proteinExistence type="inferred from homology"/>
<evidence type="ECO:0000313" key="14">
    <source>
        <dbReference type="EMBL" id="MFC4263803.1"/>
    </source>
</evidence>
<evidence type="ECO:0000259" key="13">
    <source>
        <dbReference type="Pfam" id="PF18962"/>
    </source>
</evidence>
<feature type="domain" description="Peptidase M4 C-terminal" evidence="10">
    <location>
        <begin position="384"/>
        <end position="548"/>
    </location>
</feature>
<dbReference type="Pfam" id="PF18962">
    <property type="entry name" value="Por_Secre_tail"/>
    <property type="match status" value="1"/>
</dbReference>
<dbReference type="Gene3D" id="3.10.450.490">
    <property type="match status" value="1"/>
</dbReference>
<evidence type="ECO:0000259" key="10">
    <source>
        <dbReference type="Pfam" id="PF02868"/>
    </source>
</evidence>
<dbReference type="Pfam" id="PF02868">
    <property type="entry name" value="Peptidase_M4_C"/>
    <property type="match status" value="1"/>
</dbReference>
<dbReference type="PRINTS" id="PR00730">
    <property type="entry name" value="THERMOLYSIN"/>
</dbReference>
<dbReference type="InterPro" id="IPR050728">
    <property type="entry name" value="Zinc_Metalloprotease_M4"/>
</dbReference>
<evidence type="ECO:0000313" key="15">
    <source>
        <dbReference type="Proteomes" id="UP001595907"/>
    </source>
</evidence>
<evidence type="ECO:0000256" key="2">
    <source>
        <dbReference type="ARBA" id="ARBA00022670"/>
    </source>
</evidence>
<dbReference type="InterPro" id="IPR026444">
    <property type="entry name" value="Secre_tail"/>
</dbReference>
<dbReference type="Pfam" id="PF07504">
    <property type="entry name" value="FTP"/>
    <property type="match status" value="1"/>
</dbReference>
<dbReference type="Gene3D" id="1.10.390.10">
    <property type="entry name" value="Neutral Protease Domain 2"/>
    <property type="match status" value="1"/>
</dbReference>
<dbReference type="InterPro" id="IPR027268">
    <property type="entry name" value="Peptidase_M4/M1_CTD_sf"/>
</dbReference>
<feature type="signal peptide" evidence="8">
    <location>
        <begin position="1"/>
        <end position="22"/>
    </location>
</feature>
<dbReference type="SUPFAM" id="SSF55486">
    <property type="entry name" value="Metalloproteases ('zincins'), catalytic domain"/>
    <property type="match status" value="1"/>
</dbReference>